<dbReference type="Proteomes" id="UP001500880">
    <property type="component" value="Unassembled WGS sequence"/>
</dbReference>
<organism evidence="1 2">
    <name type="scientific">Salinibacillus aidingensis</name>
    <dbReference type="NCBI Taxonomy" id="237684"/>
    <lineage>
        <taxon>Bacteria</taxon>
        <taxon>Bacillati</taxon>
        <taxon>Bacillota</taxon>
        <taxon>Bacilli</taxon>
        <taxon>Bacillales</taxon>
        <taxon>Bacillaceae</taxon>
        <taxon>Salinibacillus</taxon>
    </lineage>
</organism>
<name>A0ABN1B6L1_9BACI</name>
<dbReference type="RefSeq" id="WP_343839665.1">
    <property type="nucleotide sequence ID" value="NZ_BAAADO010000003.1"/>
</dbReference>
<protein>
    <submittedName>
        <fullName evidence="1">Uncharacterized protein</fullName>
    </submittedName>
</protein>
<accession>A0ABN1B6L1</accession>
<comment type="caution">
    <text evidence="1">The sequence shown here is derived from an EMBL/GenBank/DDBJ whole genome shotgun (WGS) entry which is preliminary data.</text>
</comment>
<proteinExistence type="predicted"/>
<dbReference type="EMBL" id="BAAADO010000003">
    <property type="protein sequence ID" value="GAA0491040.1"/>
    <property type="molecule type" value="Genomic_DNA"/>
</dbReference>
<gene>
    <name evidence="1" type="ORF">GCM10008986_16370</name>
</gene>
<evidence type="ECO:0000313" key="1">
    <source>
        <dbReference type="EMBL" id="GAA0491040.1"/>
    </source>
</evidence>
<reference evidence="1 2" key="1">
    <citation type="journal article" date="2019" name="Int. J. Syst. Evol. Microbiol.">
        <title>The Global Catalogue of Microorganisms (GCM) 10K type strain sequencing project: providing services to taxonomists for standard genome sequencing and annotation.</title>
        <authorList>
            <consortium name="The Broad Institute Genomics Platform"/>
            <consortium name="The Broad Institute Genome Sequencing Center for Infectious Disease"/>
            <person name="Wu L."/>
            <person name="Ma J."/>
        </authorList>
    </citation>
    <scope>NUCLEOTIDE SEQUENCE [LARGE SCALE GENOMIC DNA]</scope>
    <source>
        <strain evidence="1 2">JCM 12389</strain>
    </source>
</reference>
<sequence length="96" mass="11587">MKEFEKQFLPQDVERAKKERACGIYLIERMKLEFEYGNLESVEYFYRDLKNTLKTLNYMRNNKIISEREKHQVMVKAVSVNPITAQQLLKGNFHER</sequence>
<evidence type="ECO:0000313" key="2">
    <source>
        <dbReference type="Proteomes" id="UP001500880"/>
    </source>
</evidence>
<keyword evidence="2" id="KW-1185">Reference proteome</keyword>